<accession>A0A1H0H9D8</accession>
<gene>
    <name evidence="2" type="ORF">SAMN05192558_10220</name>
</gene>
<dbReference type="RefSeq" id="WP_166657854.1">
    <property type="nucleotide sequence ID" value="NZ_FNDV01000001.1"/>
</dbReference>
<dbReference type="STRING" id="504798.SAMN05421871_101283"/>
<sequence length="56" mass="5711">MAHDPEDHPPGVPRWVKVSLIAVAALIALLVILMATGVLGGDHGPGRHLSAVAVLA</sequence>
<proteinExistence type="predicted"/>
<organism evidence="2 3">
    <name type="scientific">Actinokineospora alba</name>
    <dbReference type="NCBI Taxonomy" id="504798"/>
    <lineage>
        <taxon>Bacteria</taxon>
        <taxon>Bacillati</taxon>
        <taxon>Actinomycetota</taxon>
        <taxon>Actinomycetes</taxon>
        <taxon>Pseudonocardiales</taxon>
        <taxon>Pseudonocardiaceae</taxon>
        <taxon>Actinokineospora</taxon>
    </lineage>
</organism>
<protein>
    <submittedName>
        <fullName evidence="2">Uncharacterized protein</fullName>
    </submittedName>
</protein>
<keyword evidence="1" id="KW-1133">Transmembrane helix</keyword>
<name>A0A1H0H9D8_9PSEU</name>
<keyword evidence="1" id="KW-0812">Transmembrane</keyword>
<feature type="transmembrane region" description="Helical" evidence="1">
    <location>
        <begin position="20"/>
        <end position="40"/>
    </location>
</feature>
<keyword evidence="1" id="KW-0472">Membrane</keyword>
<evidence type="ECO:0000313" key="2">
    <source>
        <dbReference type="EMBL" id="SDO15690.1"/>
    </source>
</evidence>
<evidence type="ECO:0000256" key="1">
    <source>
        <dbReference type="SAM" id="Phobius"/>
    </source>
</evidence>
<dbReference type="Proteomes" id="UP000199651">
    <property type="component" value="Unassembled WGS sequence"/>
</dbReference>
<dbReference type="AlphaFoldDB" id="A0A1H0H9D8"/>
<dbReference type="EMBL" id="FNJB01000002">
    <property type="protein sequence ID" value="SDO15690.1"/>
    <property type="molecule type" value="Genomic_DNA"/>
</dbReference>
<keyword evidence="3" id="KW-1185">Reference proteome</keyword>
<evidence type="ECO:0000313" key="3">
    <source>
        <dbReference type="Proteomes" id="UP000199651"/>
    </source>
</evidence>
<reference evidence="3" key="1">
    <citation type="submission" date="2016-10" db="EMBL/GenBank/DDBJ databases">
        <authorList>
            <person name="Varghese N."/>
            <person name="Submissions S."/>
        </authorList>
    </citation>
    <scope>NUCLEOTIDE SEQUENCE [LARGE SCALE GENOMIC DNA]</scope>
    <source>
        <strain evidence="3">IBRC-M 10655</strain>
    </source>
</reference>